<dbReference type="RefSeq" id="WP_116008015.1">
    <property type="nucleotide sequence ID" value="NZ_QUOU01000001.1"/>
</dbReference>
<dbReference type="PANTHER" id="PTHR30069">
    <property type="entry name" value="TONB-DEPENDENT OUTER MEMBRANE RECEPTOR"/>
    <property type="match status" value="1"/>
</dbReference>
<keyword evidence="9 10" id="KW-0998">Cell outer membrane</keyword>
<dbReference type="InterPro" id="IPR037066">
    <property type="entry name" value="Plug_dom_sf"/>
</dbReference>
<dbReference type="Gene3D" id="2.40.170.20">
    <property type="entry name" value="TonB-dependent receptor, beta-barrel domain"/>
    <property type="match status" value="1"/>
</dbReference>
<evidence type="ECO:0000256" key="3">
    <source>
        <dbReference type="ARBA" id="ARBA00022448"/>
    </source>
</evidence>
<feature type="domain" description="TonB-dependent receptor-like beta-barrel" evidence="14">
    <location>
        <begin position="246"/>
        <end position="630"/>
    </location>
</feature>
<evidence type="ECO:0000256" key="7">
    <source>
        <dbReference type="ARBA" id="ARBA00023077"/>
    </source>
</evidence>
<evidence type="ECO:0000256" key="1">
    <source>
        <dbReference type="ARBA" id="ARBA00004571"/>
    </source>
</evidence>
<evidence type="ECO:0000256" key="9">
    <source>
        <dbReference type="ARBA" id="ARBA00023237"/>
    </source>
</evidence>
<protein>
    <submittedName>
        <fullName evidence="16">TonB-dependent receptor</fullName>
    </submittedName>
</protein>
<comment type="caution">
    <text evidence="16">The sequence shown here is derived from an EMBL/GenBank/DDBJ whole genome shotgun (WGS) entry which is preliminary data.</text>
</comment>
<feature type="chain" id="PRO_5017547599" evidence="13">
    <location>
        <begin position="21"/>
        <end position="667"/>
    </location>
</feature>
<keyword evidence="7 12" id="KW-0798">TonB box</keyword>
<evidence type="ECO:0000313" key="17">
    <source>
        <dbReference type="Proteomes" id="UP000256478"/>
    </source>
</evidence>
<dbReference type="GO" id="GO:0015344">
    <property type="term" value="F:siderophore uptake transmembrane transporter activity"/>
    <property type="evidence" value="ECO:0007669"/>
    <property type="project" value="TreeGrafter"/>
</dbReference>
<keyword evidence="6 13" id="KW-0732">Signal</keyword>
<accession>A0A3E0TSF6</accession>
<dbReference type="InterPro" id="IPR000531">
    <property type="entry name" value="Beta-barrel_TonB"/>
</dbReference>
<feature type="short sequence motif" description="TonB C-terminal box" evidence="11">
    <location>
        <begin position="650"/>
        <end position="667"/>
    </location>
</feature>
<reference evidence="16 17" key="1">
    <citation type="submission" date="2018-08" db="EMBL/GenBank/DDBJ databases">
        <title>Thalassotalea euphylliae genome.</title>
        <authorList>
            <person name="Summers S."/>
            <person name="Rice S.A."/>
            <person name="Freckelton M.L."/>
            <person name="Nedved B.T."/>
            <person name="Hadfield M.G."/>
        </authorList>
    </citation>
    <scope>NUCLEOTIDE SEQUENCE [LARGE SCALE GENOMIC DNA]</scope>
    <source>
        <strain evidence="16 17">H1</strain>
    </source>
</reference>
<proteinExistence type="inferred from homology"/>
<organism evidence="16 17">
    <name type="scientific">Thalassotalea euphylliae</name>
    <dbReference type="NCBI Taxonomy" id="1655234"/>
    <lineage>
        <taxon>Bacteria</taxon>
        <taxon>Pseudomonadati</taxon>
        <taxon>Pseudomonadota</taxon>
        <taxon>Gammaproteobacteria</taxon>
        <taxon>Alteromonadales</taxon>
        <taxon>Colwelliaceae</taxon>
        <taxon>Thalassotalea</taxon>
    </lineage>
</organism>
<keyword evidence="3 10" id="KW-0813">Transport</keyword>
<dbReference type="EMBL" id="QUOU01000001">
    <property type="protein sequence ID" value="REL26912.1"/>
    <property type="molecule type" value="Genomic_DNA"/>
</dbReference>
<evidence type="ECO:0000256" key="12">
    <source>
        <dbReference type="RuleBase" id="RU003357"/>
    </source>
</evidence>
<keyword evidence="5 10" id="KW-0812">Transmembrane</keyword>
<evidence type="ECO:0000313" key="16">
    <source>
        <dbReference type="EMBL" id="REL26912.1"/>
    </source>
</evidence>
<feature type="signal peptide" evidence="13">
    <location>
        <begin position="1"/>
        <end position="20"/>
    </location>
</feature>
<evidence type="ECO:0000256" key="4">
    <source>
        <dbReference type="ARBA" id="ARBA00022452"/>
    </source>
</evidence>
<dbReference type="InterPro" id="IPR010917">
    <property type="entry name" value="TonB_rcpt_CS"/>
</dbReference>
<dbReference type="GO" id="GO:0009279">
    <property type="term" value="C:cell outer membrane"/>
    <property type="evidence" value="ECO:0007669"/>
    <property type="project" value="UniProtKB-SubCell"/>
</dbReference>
<dbReference type="PANTHER" id="PTHR30069:SF41">
    <property type="entry name" value="HEME_HEMOPEXIN UTILIZATION PROTEIN C"/>
    <property type="match status" value="1"/>
</dbReference>
<comment type="similarity">
    <text evidence="2 10 12">Belongs to the TonB-dependent receptor family.</text>
</comment>
<dbReference type="PROSITE" id="PS52016">
    <property type="entry name" value="TONB_DEPENDENT_REC_3"/>
    <property type="match status" value="1"/>
</dbReference>
<evidence type="ECO:0000256" key="11">
    <source>
        <dbReference type="PROSITE-ProRule" id="PRU10144"/>
    </source>
</evidence>
<evidence type="ECO:0000256" key="2">
    <source>
        <dbReference type="ARBA" id="ARBA00009810"/>
    </source>
</evidence>
<evidence type="ECO:0000256" key="5">
    <source>
        <dbReference type="ARBA" id="ARBA00022692"/>
    </source>
</evidence>
<evidence type="ECO:0000256" key="6">
    <source>
        <dbReference type="ARBA" id="ARBA00022729"/>
    </source>
</evidence>
<dbReference type="Proteomes" id="UP000256478">
    <property type="component" value="Unassembled WGS sequence"/>
</dbReference>
<dbReference type="Pfam" id="PF07715">
    <property type="entry name" value="Plug"/>
    <property type="match status" value="1"/>
</dbReference>
<evidence type="ECO:0000256" key="10">
    <source>
        <dbReference type="PROSITE-ProRule" id="PRU01360"/>
    </source>
</evidence>
<evidence type="ECO:0000259" key="15">
    <source>
        <dbReference type="Pfam" id="PF07715"/>
    </source>
</evidence>
<evidence type="ECO:0000256" key="8">
    <source>
        <dbReference type="ARBA" id="ARBA00023136"/>
    </source>
</evidence>
<dbReference type="PROSITE" id="PS01156">
    <property type="entry name" value="TONB_DEPENDENT_REC_2"/>
    <property type="match status" value="1"/>
</dbReference>
<keyword evidence="4 10" id="KW-1134">Transmembrane beta strand</keyword>
<dbReference type="Pfam" id="PF00593">
    <property type="entry name" value="TonB_dep_Rec_b-barrel"/>
    <property type="match status" value="1"/>
</dbReference>
<feature type="domain" description="TonB-dependent receptor plug" evidence="15">
    <location>
        <begin position="36"/>
        <end position="134"/>
    </location>
</feature>
<dbReference type="AlphaFoldDB" id="A0A3E0TSF6"/>
<evidence type="ECO:0000259" key="14">
    <source>
        <dbReference type="Pfam" id="PF00593"/>
    </source>
</evidence>
<dbReference type="InterPro" id="IPR036942">
    <property type="entry name" value="Beta-barrel_TonB_sf"/>
</dbReference>
<keyword evidence="8 10" id="KW-0472">Membrane</keyword>
<dbReference type="GO" id="GO:0044718">
    <property type="term" value="P:siderophore transmembrane transport"/>
    <property type="evidence" value="ECO:0007669"/>
    <property type="project" value="TreeGrafter"/>
</dbReference>
<gene>
    <name evidence="16" type="ORF">DXX93_10245</name>
</gene>
<dbReference type="SUPFAM" id="SSF56935">
    <property type="entry name" value="Porins"/>
    <property type="match status" value="1"/>
</dbReference>
<evidence type="ECO:0000256" key="13">
    <source>
        <dbReference type="SAM" id="SignalP"/>
    </source>
</evidence>
<dbReference type="InterPro" id="IPR012910">
    <property type="entry name" value="Plug_dom"/>
</dbReference>
<name>A0A3E0TSF6_9GAMM</name>
<dbReference type="Gene3D" id="2.170.130.10">
    <property type="entry name" value="TonB-dependent receptor, plug domain"/>
    <property type="match status" value="1"/>
</dbReference>
<keyword evidence="16" id="KW-0675">Receptor</keyword>
<dbReference type="InterPro" id="IPR039426">
    <property type="entry name" value="TonB-dep_rcpt-like"/>
</dbReference>
<comment type="subcellular location">
    <subcellularLocation>
        <location evidence="1 10">Cell outer membrane</location>
        <topology evidence="1 10">Multi-pass membrane protein</topology>
    </subcellularLocation>
</comment>
<sequence>MKVKYLSLAVAAALSSQVLADDIQELATTEVSAKTNKQQVITAERLANLQVNDVKGTLQQLAGVDVSNSVRYSQKVYLRGLEEHSANVTIDGARQDGQMFHHASNQVIDPAILKSATVELGATSVLSGYGANTGAVRYETKDPQDMLAADEQFGARVSLAADDATEFRQANVTGYGRLTEQLSVLAYVNYNESGDIETPDAAPIVSKHSELKSGLFKAVYDFSDTEQLEFSAQYAEDGGRRNLSGEKPGATSLEQALGFHGYERDTYTLGYQNSSDDPLLDLAVNVYANEKRLVREPIVQGASAYPEREYSYTTYGLDANNTFIINDIAWTAGIETFKAEQDIKVDGFRVNTLEDGSTEQVDINIHDEPTASLVAGYVQAELNFGDVTVVPGVRYDSYSLGGAYDLSFNKLSPKLAVDWQANKDLNLKLGYGRIFKGPALAETLTLGTNIQQADNVAAETGNHVEFNIIQDLAEQLSVDSAKAYVNLFHYAIDNYYHPTKNTSLAGGRFDLEVDGVEAGFNVSHEDLTAYINYSYNTGDNEYPGYTTDHLYAGTQVVKLGLDYQVNNALVVGFNSYFASNADLDRNSLNGEGQVETEEVKKAGYGVTNLWLAYDVEQVEGLIVRLGVDNVFDKAYQNHNSFGMYWGNADYNDNEVGRNIKVGVSYQF</sequence>
<dbReference type="OrthoDB" id="9760494at2"/>